<protein>
    <submittedName>
        <fullName evidence="1">Uncharacterized protein</fullName>
    </submittedName>
</protein>
<sequence length="133" mass="14869">MSNLIVEITIKPVDGMDFSGQVLTPKRVVFYTDPERASTIPFVDKIKVMVITHEEGDPEKGLFAMLTFNYERERVGLIENLQGAVAVLVYDKPDPQHYFVVDCKWNDQSSNDTLLLNSLQEASESPGYLDAGG</sequence>
<organism evidence="1">
    <name type="scientific">marine sediment metagenome</name>
    <dbReference type="NCBI Taxonomy" id="412755"/>
    <lineage>
        <taxon>unclassified sequences</taxon>
        <taxon>metagenomes</taxon>
        <taxon>ecological metagenomes</taxon>
    </lineage>
</organism>
<dbReference type="AlphaFoldDB" id="A0A0F8WGF8"/>
<name>A0A0F8WGF8_9ZZZZ</name>
<proteinExistence type="predicted"/>
<comment type="caution">
    <text evidence="1">The sequence shown here is derived from an EMBL/GenBank/DDBJ whole genome shotgun (WGS) entry which is preliminary data.</text>
</comment>
<dbReference type="EMBL" id="LAZR01065261">
    <property type="protein sequence ID" value="KKK55912.1"/>
    <property type="molecule type" value="Genomic_DNA"/>
</dbReference>
<accession>A0A0F8WGF8</accession>
<evidence type="ECO:0000313" key="1">
    <source>
        <dbReference type="EMBL" id="KKK55912.1"/>
    </source>
</evidence>
<gene>
    <name evidence="1" type="ORF">LCGC14_3069820</name>
</gene>
<reference evidence="1" key="1">
    <citation type="journal article" date="2015" name="Nature">
        <title>Complex archaea that bridge the gap between prokaryotes and eukaryotes.</title>
        <authorList>
            <person name="Spang A."/>
            <person name="Saw J.H."/>
            <person name="Jorgensen S.L."/>
            <person name="Zaremba-Niedzwiedzka K."/>
            <person name="Martijn J."/>
            <person name="Lind A.E."/>
            <person name="van Eijk R."/>
            <person name="Schleper C."/>
            <person name="Guy L."/>
            <person name="Ettema T.J."/>
        </authorList>
    </citation>
    <scope>NUCLEOTIDE SEQUENCE</scope>
</reference>
<feature type="non-terminal residue" evidence="1">
    <location>
        <position position="133"/>
    </location>
</feature>